<dbReference type="CDD" id="cd16936">
    <property type="entry name" value="HATPase_RsbW-like"/>
    <property type="match status" value="1"/>
</dbReference>
<dbReference type="InterPro" id="IPR036890">
    <property type="entry name" value="HATPase_C_sf"/>
</dbReference>
<keyword evidence="1" id="KW-0723">Serine/threonine-protein kinase</keyword>
<evidence type="ECO:0000313" key="4">
    <source>
        <dbReference type="Proteomes" id="UP001595805"/>
    </source>
</evidence>
<feature type="domain" description="Histidine kinase/HSP90-like ATPase" evidence="2">
    <location>
        <begin position="12"/>
        <end position="133"/>
    </location>
</feature>
<sequence length="137" mass="15240">MSHALKLYCQTSSLAELRKFIQMELQETGISDALQLQLTLAVEEVCANLIIHSHNCDATEHITVDVIKSTQAITFEIIDDGNAFNLLEYQVPDLQTVMDAKRKGGLGIILIKKIMDKIEFISNGSTNTCRLTKKISS</sequence>
<organism evidence="3 4">
    <name type="scientific">Algoriphagus namhaensis</name>
    <dbReference type="NCBI Taxonomy" id="915353"/>
    <lineage>
        <taxon>Bacteria</taxon>
        <taxon>Pseudomonadati</taxon>
        <taxon>Bacteroidota</taxon>
        <taxon>Cytophagia</taxon>
        <taxon>Cytophagales</taxon>
        <taxon>Cyclobacteriaceae</taxon>
        <taxon>Algoriphagus</taxon>
    </lineage>
</organism>
<evidence type="ECO:0000256" key="1">
    <source>
        <dbReference type="ARBA" id="ARBA00022527"/>
    </source>
</evidence>
<name>A0ABV8AMV7_9BACT</name>
<dbReference type="InterPro" id="IPR003594">
    <property type="entry name" value="HATPase_dom"/>
</dbReference>
<dbReference type="PANTHER" id="PTHR35526:SF3">
    <property type="entry name" value="ANTI-SIGMA-F FACTOR RSBW"/>
    <property type="match status" value="1"/>
</dbReference>
<dbReference type="Proteomes" id="UP001595805">
    <property type="component" value="Unassembled WGS sequence"/>
</dbReference>
<dbReference type="InterPro" id="IPR050267">
    <property type="entry name" value="Anti-sigma-factor_SerPK"/>
</dbReference>
<dbReference type="RefSeq" id="WP_377902943.1">
    <property type="nucleotide sequence ID" value="NZ_JBHRZS010000003.1"/>
</dbReference>
<dbReference type="Pfam" id="PF13581">
    <property type="entry name" value="HATPase_c_2"/>
    <property type="match status" value="1"/>
</dbReference>
<evidence type="ECO:0000313" key="3">
    <source>
        <dbReference type="EMBL" id="MFC3878965.1"/>
    </source>
</evidence>
<dbReference type="Gene3D" id="3.30.565.10">
    <property type="entry name" value="Histidine kinase-like ATPase, C-terminal domain"/>
    <property type="match status" value="1"/>
</dbReference>
<comment type="caution">
    <text evidence="3">The sequence shown here is derived from an EMBL/GenBank/DDBJ whole genome shotgun (WGS) entry which is preliminary data.</text>
</comment>
<dbReference type="EMBL" id="JBHRZS010000003">
    <property type="protein sequence ID" value="MFC3878965.1"/>
    <property type="molecule type" value="Genomic_DNA"/>
</dbReference>
<dbReference type="GO" id="GO:0005524">
    <property type="term" value="F:ATP binding"/>
    <property type="evidence" value="ECO:0007669"/>
    <property type="project" value="UniProtKB-KW"/>
</dbReference>
<keyword evidence="3" id="KW-0067">ATP-binding</keyword>
<keyword evidence="1" id="KW-0808">Transferase</keyword>
<accession>A0ABV8AMV7</accession>
<evidence type="ECO:0000259" key="2">
    <source>
        <dbReference type="Pfam" id="PF13581"/>
    </source>
</evidence>
<gene>
    <name evidence="3" type="ORF">ACFOSV_02195</name>
</gene>
<dbReference type="PANTHER" id="PTHR35526">
    <property type="entry name" value="ANTI-SIGMA-F FACTOR RSBW-RELATED"/>
    <property type="match status" value="1"/>
</dbReference>
<dbReference type="SUPFAM" id="SSF55874">
    <property type="entry name" value="ATPase domain of HSP90 chaperone/DNA topoisomerase II/histidine kinase"/>
    <property type="match status" value="1"/>
</dbReference>
<keyword evidence="4" id="KW-1185">Reference proteome</keyword>
<keyword evidence="3" id="KW-0547">Nucleotide-binding</keyword>
<keyword evidence="1" id="KW-0418">Kinase</keyword>
<reference evidence="4" key="1">
    <citation type="journal article" date="2019" name="Int. J. Syst. Evol. Microbiol.">
        <title>The Global Catalogue of Microorganisms (GCM) 10K type strain sequencing project: providing services to taxonomists for standard genome sequencing and annotation.</title>
        <authorList>
            <consortium name="The Broad Institute Genomics Platform"/>
            <consortium name="The Broad Institute Genome Sequencing Center for Infectious Disease"/>
            <person name="Wu L."/>
            <person name="Ma J."/>
        </authorList>
    </citation>
    <scope>NUCLEOTIDE SEQUENCE [LARGE SCALE GENOMIC DNA]</scope>
    <source>
        <strain evidence="4">CCUG 60523</strain>
    </source>
</reference>
<protein>
    <submittedName>
        <fullName evidence="3">ATP-binding protein</fullName>
    </submittedName>
</protein>
<proteinExistence type="predicted"/>